<reference evidence="1 2" key="1">
    <citation type="journal article" date="2019" name="Commun. Biol.">
        <title>The bagworm genome reveals a unique fibroin gene that provides high tensile strength.</title>
        <authorList>
            <person name="Kono N."/>
            <person name="Nakamura H."/>
            <person name="Ohtoshi R."/>
            <person name="Tomita M."/>
            <person name="Numata K."/>
            <person name="Arakawa K."/>
        </authorList>
    </citation>
    <scope>NUCLEOTIDE SEQUENCE [LARGE SCALE GENOMIC DNA]</scope>
</reference>
<evidence type="ECO:0000313" key="1">
    <source>
        <dbReference type="EMBL" id="GBP69363.1"/>
    </source>
</evidence>
<dbReference type="EMBL" id="BGZK01001038">
    <property type="protein sequence ID" value="GBP69363.1"/>
    <property type="molecule type" value="Genomic_DNA"/>
</dbReference>
<sequence length="145" mass="16293">MSSDARLNRIINAKSSFIANETKNRIASRDRMRTESRTEPWLESSVELKLEARACSKSEIRAGLLNPNLLNHEVLADSLGIPVHGFVTGILIPGPLMLPMSSALEVAFVRTYSNGTFSSRSYTLSVGPFERRIKTFHEFRARRAR</sequence>
<gene>
    <name evidence="1" type="ORF">EVAR_53440_1</name>
</gene>
<evidence type="ECO:0000313" key="2">
    <source>
        <dbReference type="Proteomes" id="UP000299102"/>
    </source>
</evidence>
<keyword evidence="2" id="KW-1185">Reference proteome</keyword>
<protein>
    <submittedName>
        <fullName evidence="1">Uncharacterized protein</fullName>
    </submittedName>
</protein>
<dbReference type="Proteomes" id="UP000299102">
    <property type="component" value="Unassembled WGS sequence"/>
</dbReference>
<dbReference type="AlphaFoldDB" id="A0A4C1Y1V2"/>
<name>A0A4C1Y1V2_EUMVA</name>
<comment type="caution">
    <text evidence="1">The sequence shown here is derived from an EMBL/GenBank/DDBJ whole genome shotgun (WGS) entry which is preliminary data.</text>
</comment>
<accession>A0A4C1Y1V2</accession>
<organism evidence="1 2">
    <name type="scientific">Eumeta variegata</name>
    <name type="common">Bagworm moth</name>
    <name type="synonym">Eumeta japonica</name>
    <dbReference type="NCBI Taxonomy" id="151549"/>
    <lineage>
        <taxon>Eukaryota</taxon>
        <taxon>Metazoa</taxon>
        <taxon>Ecdysozoa</taxon>
        <taxon>Arthropoda</taxon>
        <taxon>Hexapoda</taxon>
        <taxon>Insecta</taxon>
        <taxon>Pterygota</taxon>
        <taxon>Neoptera</taxon>
        <taxon>Endopterygota</taxon>
        <taxon>Lepidoptera</taxon>
        <taxon>Glossata</taxon>
        <taxon>Ditrysia</taxon>
        <taxon>Tineoidea</taxon>
        <taxon>Psychidae</taxon>
        <taxon>Oiketicinae</taxon>
        <taxon>Eumeta</taxon>
    </lineage>
</organism>
<proteinExistence type="predicted"/>